<dbReference type="Pfam" id="PF00496">
    <property type="entry name" value="SBP_bac_5"/>
    <property type="match status" value="1"/>
</dbReference>
<evidence type="ECO:0000313" key="7">
    <source>
        <dbReference type="EMBL" id="QPH54458.1"/>
    </source>
</evidence>
<evidence type="ECO:0000313" key="8">
    <source>
        <dbReference type="Proteomes" id="UP000594800"/>
    </source>
</evidence>
<dbReference type="KEGG" id="poz:I0K15_01350"/>
<keyword evidence="3" id="KW-0813">Transport</keyword>
<dbReference type="InterPro" id="IPR000914">
    <property type="entry name" value="SBP_5_dom"/>
</dbReference>
<dbReference type="CDD" id="cd08498">
    <property type="entry name" value="PBP2_NikA_DppA_OppA_like_2"/>
    <property type="match status" value="1"/>
</dbReference>
<gene>
    <name evidence="7" type="ORF">I0K15_01350</name>
</gene>
<protein>
    <submittedName>
        <fullName evidence="7">ABC transporter substrate-binding protein</fullName>
    </submittedName>
</protein>
<feature type="signal peptide" evidence="5">
    <location>
        <begin position="1"/>
        <end position="22"/>
    </location>
</feature>
<sequence length="519" mass="56803">MTIRTLTALTLGAALLASAASAQTLRYTTQGDALTLDPHSQNEGPTTAMNGLIYESLVTRNPALELEAELATAWEPVDGGWQFTLREGVTFHGGEEFNADDVVFSINRAKAESSDFSTLIDSVTEVEKVDDFTVILRTDGPNPILPNQLTSIFIMDEGWATENGVEIPQDYAANEETFAIRNANGTGPFIVEERLPEERTVLTRNAAWWGEGEFPGNVQRLEYRPITNAATRVAALLSGEVDFVLDPPLQDLNRIEQADGLTVSTTPQIRSIFFGFDQGAEDLRTASVEGNPFSDVRVRQAIDMAIDRSAIQRVVMDGLSAPGGMVASPGVLGYTEAMDAPTEVDIEMANSLMEEAGYGDGFSVRLDCPNNRYNNDEAICQAAVAMLARIGIEVQLEALPRAQHFPKIQNRETDFFLLGWGVPTLDSHYIFSFLMDSEGSWNATGYSDPQLDELVAAMAVETDLEARGELISQAWTIVDEALPYSVIHHQVLAWGLAENVELPIAADDTPRFRYAIVNE</sequence>
<dbReference type="RefSeq" id="WP_196103667.1">
    <property type="nucleotide sequence ID" value="NZ_CP064942.1"/>
</dbReference>
<dbReference type="PIRSF" id="PIRSF002741">
    <property type="entry name" value="MppA"/>
    <property type="match status" value="1"/>
</dbReference>
<evidence type="ECO:0000256" key="2">
    <source>
        <dbReference type="ARBA" id="ARBA00005695"/>
    </source>
</evidence>
<organism evidence="7 8">
    <name type="scientific">Pontivivens ytuae</name>
    <dbReference type="NCBI Taxonomy" id="2789856"/>
    <lineage>
        <taxon>Bacteria</taxon>
        <taxon>Pseudomonadati</taxon>
        <taxon>Pseudomonadota</taxon>
        <taxon>Alphaproteobacteria</taxon>
        <taxon>Rhodobacterales</taxon>
        <taxon>Paracoccaceae</taxon>
        <taxon>Pontivivens</taxon>
    </lineage>
</organism>
<dbReference type="PANTHER" id="PTHR30290:SF9">
    <property type="entry name" value="OLIGOPEPTIDE-BINDING PROTEIN APPA"/>
    <property type="match status" value="1"/>
</dbReference>
<dbReference type="Gene3D" id="3.10.105.10">
    <property type="entry name" value="Dipeptide-binding Protein, Domain 3"/>
    <property type="match status" value="1"/>
</dbReference>
<comment type="similarity">
    <text evidence="2">Belongs to the bacterial solute-binding protein 5 family.</text>
</comment>
<name>A0A7S9QCZ7_9RHOB</name>
<comment type="subcellular location">
    <subcellularLocation>
        <location evidence="1">Periplasm</location>
    </subcellularLocation>
</comment>
<dbReference type="InterPro" id="IPR039424">
    <property type="entry name" value="SBP_5"/>
</dbReference>
<evidence type="ECO:0000256" key="4">
    <source>
        <dbReference type="ARBA" id="ARBA00022729"/>
    </source>
</evidence>
<dbReference type="GO" id="GO:0043190">
    <property type="term" value="C:ATP-binding cassette (ABC) transporter complex"/>
    <property type="evidence" value="ECO:0007669"/>
    <property type="project" value="InterPro"/>
</dbReference>
<feature type="chain" id="PRO_5032596613" evidence="5">
    <location>
        <begin position="23"/>
        <end position="519"/>
    </location>
</feature>
<dbReference type="Gene3D" id="3.40.190.10">
    <property type="entry name" value="Periplasmic binding protein-like II"/>
    <property type="match status" value="1"/>
</dbReference>
<dbReference type="GO" id="GO:0015833">
    <property type="term" value="P:peptide transport"/>
    <property type="evidence" value="ECO:0007669"/>
    <property type="project" value="TreeGrafter"/>
</dbReference>
<evidence type="ECO:0000256" key="3">
    <source>
        <dbReference type="ARBA" id="ARBA00022448"/>
    </source>
</evidence>
<keyword evidence="8" id="KW-1185">Reference proteome</keyword>
<dbReference type="AlphaFoldDB" id="A0A7S9QCZ7"/>
<evidence type="ECO:0000259" key="6">
    <source>
        <dbReference type="Pfam" id="PF00496"/>
    </source>
</evidence>
<feature type="domain" description="Solute-binding protein family 5" evidence="6">
    <location>
        <begin position="66"/>
        <end position="439"/>
    </location>
</feature>
<keyword evidence="4 5" id="KW-0732">Signal</keyword>
<dbReference type="Proteomes" id="UP000594800">
    <property type="component" value="Chromosome"/>
</dbReference>
<dbReference type="GO" id="GO:1904680">
    <property type="term" value="F:peptide transmembrane transporter activity"/>
    <property type="evidence" value="ECO:0007669"/>
    <property type="project" value="TreeGrafter"/>
</dbReference>
<reference evidence="7 8" key="1">
    <citation type="submission" date="2020-11" db="EMBL/GenBank/DDBJ databases">
        <title>Description of Pontivivens ytuae sp. nov. isolated from deep sea sediment of Mariana Trench.</title>
        <authorList>
            <person name="Wang Z."/>
            <person name="Sun Q.-L."/>
            <person name="Xu X.-D."/>
            <person name="Tang Y.-Z."/>
            <person name="Zhang J."/>
        </authorList>
    </citation>
    <scope>NUCLEOTIDE SEQUENCE [LARGE SCALE GENOMIC DNA]</scope>
    <source>
        <strain evidence="7 8">MT2928</strain>
    </source>
</reference>
<dbReference type="SUPFAM" id="SSF53850">
    <property type="entry name" value="Periplasmic binding protein-like II"/>
    <property type="match status" value="1"/>
</dbReference>
<evidence type="ECO:0000256" key="1">
    <source>
        <dbReference type="ARBA" id="ARBA00004418"/>
    </source>
</evidence>
<dbReference type="GO" id="GO:0030288">
    <property type="term" value="C:outer membrane-bounded periplasmic space"/>
    <property type="evidence" value="ECO:0007669"/>
    <property type="project" value="UniProtKB-ARBA"/>
</dbReference>
<dbReference type="InterPro" id="IPR030678">
    <property type="entry name" value="Peptide/Ni-bd"/>
</dbReference>
<proteinExistence type="inferred from homology"/>
<evidence type="ECO:0000256" key="5">
    <source>
        <dbReference type="SAM" id="SignalP"/>
    </source>
</evidence>
<dbReference type="PANTHER" id="PTHR30290">
    <property type="entry name" value="PERIPLASMIC BINDING COMPONENT OF ABC TRANSPORTER"/>
    <property type="match status" value="1"/>
</dbReference>
<dbReference type="EMBL" id="CP064942">
    <property type="protein sequence ID" value="QPH54458.1"/>
    <property type="molecule type" value="Genomic_DNA"/>
</dbReference>
<accession>A0A7S9QCZ7</accession>